<dbReference type="PANTHER" id="PTHR43343:SF3">
    <property type="entry name" value="PROTEASE DO-LIKE 8, CHLOROPLASTIC"/>
    <property type="match status" value="1"/>
</dbReference>
<keyword evidence="2" id="KW-0378">Hydrolase</keyword>
<gene>
    <name evidence="4" type="ORF">COY31_00590</name>
</gene>
<dbReference type="InterPro" id="IPR001940">
    <property type="entry name" value="Peptidase_S1C"/>
</dbReference>
<dbReference type="Gene3D" id="2.30.42.10">
    <property type="match status" value="1"/>
</dbReference>
<protein>
    <recommendedName>
        <fullName evidence="3">PDZ domain-containing protein</fullName>
    </recommendedName>
</protein>
<reference evidence="5" key="1">
    <citation type="submission" date="2017-09" db="EMBL/GenBank/DDBJ databases">
        <title>Depth-based differentiation of microbial function through sediment-hosted aquifers and enrichment of novel symbionts in the deep terrestrial subsurface.</title>
        <authorList>
            <person name="Probst A.J."/>
            <person name="Ladd B."/>
            <person name="Jarett J.K."/>
            <person name="Geller-Mcgrath D.E."/>
            <person name="Sieber C.M.K."/>
            <person name="Emerson J.B."/>
            <person name="Anantharaman K."/>
            <person name="Thomas B.C."/>
            <person name="Malmstrom R."/>
            <person name="Stieglmeier M."/>
            <person name="Klingl A."/>
            <person name="Woyke T."/>
            <person name="Ryan C.M."/>
            <person name="Banfield J.F."/>
        </authorList>
    </citation>
    <scope>NUCLEOTIDE SEQUENCE [LARGE SCALE GENOMIC DNA]</scope>
</reference>
<dbReference type="SUPFAM" id="SSF50494">
    <property type="entry name" value="Trypsin-like serine proteases"/>
    <property type="match status" value="1"/>
</dbReference>
<comment type="caution">
    <text evidence="4">The sequence shown here is derived from an EMBL/GenBank/DDBJ whole genome shotgun (WGS) entry which is preliminary data.</text>
</comment>
<feature type="domain" description="PDZ" evidence="3">
    <location>
        <begin position="333"/>
        <end position="411"/>
    </location>
</feature>
<dbReference type="InterPro" id="IPR009003">
    <property type="entry name" value="Peptidase_S1_PA"/>
</dbReference>
<organism evidence="4 5">
    <name type="scientific">Candidatus Wolfebacteria bacterium CG_4_10_14_0_2_um_filter_39_18</name>
    <dbReference type="NCBI Taxonomy" id="1975061"/>
    <lineage>
        <taxon>Bacteria</taxon>
        <taxon>Candidatus Wolfeibacteriota</taxon>
    </lineage>
</organism>
<evidence type="ECO:0000256" key="1">
    <source>
        <dbReference type="ARBA" id="ARBA00022670"/>
    </source>
</evidence>
<evidence type="ECO:0000313" key="4">
    <source>
        <dbReference type="EMBL" id="PIZ45329.1"/>
    </source>
</evidence>
<proteinExistence type="predicted"/>
<dbReference type="PANTHER" id="PTHR43343">
    <property type="entry name" value="PEPTIDASE S12"/>
    <property type="match status" value="1"/>
</dbReference>
<evidence type="ECO:0000313" key="5">
    <source>
        <dbReference type="Proteomes" id="UP000230553"/>
    </source>
</evidence>
<dbReference type="Proteomes" id="UP000230553">
    <property type="component" value="Unassembled WGS sequence"/>
</dbReference>
<dbReference type="SUPFAM" id="SSF50156">
    <property type="entry name" value="PDZ domain-like"/>
    <property type="match status" value="1"/>
</dbReference>
<evidence type="ECO:0000259" key="3">
    <source>
        <dbReference type="PROSITE" id="PS50106"/>
    </source>
</evidence>
<accession>A0A2M7TGZ0</accession>
<dbReference type="InterPro" id="IPR036034">
    <property type="entry name" value="PDZ_sf"/>
</dbReference>
<dbReference type="SMART" id="SM00228">
    <property type="entry name" value="PDZ"/>
    <property type="match status" value="1"/>
</dbReference>
<dbReference type="PROSITE" id="PS50106">
    <property type="entry name" value="PDZ"/>
    <property type="match status" value="1"/>
</dbReference>
<keyword evidence="1" id="KW-0645">Protease</keyword>
<dbReference type="Pfam" id="PF13180">
    <property type="entry name" value="PDZ_2"/>
    <property type="match status" value="1"/>
</dbReference>
<name>A0A2M7TGZ0_9BACT</name>
<evidence type="ECO:0000256" key="2">
    <source>
        <dbReference type="ARBA" id="ARBA00022801"/>
    </source>
</evidence>
<dbReference type="InterPro" id="IPR051201">
    <property type="entry name" value="Chloro_Bact_Ser_Proteases"/>
</dbReference>
<dbReference type="EMBL" id="PFNM01000010">
    <property type="protein sequence ID" value="PIZ45329.1"/>
    <property type="molecule type" value="Genomic_DNA"/>
</dbReference>
<dbReference type="Pfam" id="PF13365">
    <property type="entry name" value="Trypsin_2"/>
    <property type="match status" value="1"/>
</dbReference>
<dbReference type="GO" id="GO:0006508">
    <property type="term" value="P:proteolysis"/>
    <property type="evidence" value="ECO:0007669"/>
    <property type="project" value="UniProtKB-KW"/>
</dbReference>
<dbReference type="InterPro" id="IPR001478">
    <property type="entry name" value="PDZ"/>
</dbReference>
<dbReference type="PRINTS" id="PR00834">
    <property type="entry name" value="PROTEASES2C"/>
</dbReference>
<dbReference type="GO" id="GO:0004252">
    <property type="term" value="F:serine-type endopeptidase activity"/>
    <property type="evidence" value="ECO:0007669"/>
    <property type="project" value="InterPro"/>
</dbReference>
<dbReference type="Gene3D" id="2.40.10.120">
    <property type="match status" value="1"/>
</dbReference>
<dbReference type="AlphaFoldDB" id="A0A2M7TGZ0"/>
<sequence length="427" mass="45388">MNNKKIIIFVVSAALIGGIFGSLISSQPARANFFGDLYNQYVKPFIPSNFATSTQQSSSTRQSSGQVQIYSPTVDYEQAVVKAIEQASPAVISITISKNLPVIEQCPYSPFADLPPEFQQFFGGQDMQFYQQCQKGTKLQEIGGGSGFIVSSDGLIVTNKHVVYDEAASYTVLNNDGKKYDAKVLARDPNRDIAIIKISADNLPVVNLGNSDGLKLGQTAIAIGNALGEFRNTVSTGVISGLSRNVIASGSGIGTEKLEDLIQTDAAINQGNSGGPLLNLKGEVIGVNVAMVSGAQSIGFSIPINQVKKAIESVKSAGRIISPYLGVRYLVIDSDLAKKEKLPVDVGVLVRGSSDNSAVLKDSPAEKAGIKAEDIIIEVNGEKITQNKSLNSLLQKYSVGDTITLKVVRGGKEMEIKAVLEERPSGL</sequence>